<organism evidence="3 4">
    <name type="scientific">Yinghuangia soli</name>
    <dbReference type="NCBI Taxonomy" id="2908204"/>
    <lineage>
        <taxon>Bacteria</taxon>
        <taxon>Bacillati</taxon>
        <taxon>Actinomycetota</taxon>
        <taxon>Actinomycetes</taxon>
        <taxon>Kitasatosporales</taxon>
        <taxon>Streptomycetaceae</taxon>
        <taxon>Yinghuangia</taxon>
    </lineage>
</organism>
<dbReference type="PANTHER" id="PTHR19328:SF13">
    <property type="entry name" value="HIPL1 PROTEIN"/>
    <property type="match status" value="1"/>
</dbReference>
<dbReference type="PANTHER" id="PTHR19328">
    <property type="entry name" value="HEDGEHOG-INTERACTING PROTEIN"/>
    <property type="match status" value="1"/>
</dbReference>
<feature type="region of interest" description="Disordered" evidence="1">
    <location>
        <begin position="37"/>
        <end position="66"/>
    </location>
</feature>
<dbReference type="Gene3D" id="2.120.10.30">
    <property type="entry name" value="TolB, C-terminal domain"/>
    <property type="match status" value="1"/>
</dbReference>
<dbReference type="AlphaFoldDB" id="A0AA41PZU3"/>
<dbReference type="InterPro" id="IPR011041">
    <property type="entry name" value="Quinoprot_gluc/sorb_DH_b-prop"/>
</dbReference>
<evidence type="ECO:0000256" key="1">
    <source>
        <dbReference type="SAM" id="MobiDB-lite"/>
    </source>
</evidence>
<protein>
    <submittedName>
        <fullName evidence="3">PQQ-dependent sugar dehydrogenase</fullName>
    </submittedName>
</protein>
<dbReference type="Pfam" id="PF07995">
    <property type="entry name" value="GSDH"/>
    <property type="match status" value="1"/>
</dbReference>
<evidence type="ECO:0000313" key="4">
    <source>
        <dbReference type="Proteomes" id="UP001165378"/>
    </source>
</evidence>
<comment type="caution">
    <text evidence="3">The sequence shown here is derived from an EMBL/GenBank/DDBJ whole genome shotgun (WGS) entry which is preliminary data.</text>
</comment>
<dbReference type="Proteomes" id="UP001165378">
    <property type="component" value="Unassembled WGS sequence"/>
</dbReference>
<dbReference type="EMBL" id="JAKFHA010000007">
    <property type="protein sequence ID" value="MCF2528622.1"/>
    <property type="molecule type" value="Genomic_DNA"/>
</dbReference>
<proteinExistence type="predicted"/>
<gene>
    <name evidence="3" type="ORF">LZ495_15550</name>
</gene>
<feature type="compositionally biased region" description="Gly residues" evidence="1">
    <location>
        <begin position="37"/>
        <end position="46"/>
    </location>
</feature>
<accession>A0AA41PZU3</accession>
<dbReference type="InterPro" id="IPR011042">
    <property type="entry name" value="6-blade_b-propeller_TolB-like"/>
</dbReference>
<reference evidence="3" key="1">
    <citation type="submission" date="2022-01" db="EMBL/GenBank/DDBJ databases">
        <title>Genome-Based Taxonomic Classification of the Phylum Actinobacteria.</title>
        <authorList>
            <person name="Gao Y."/>
        </authorList>
    </citation>
    <scope>NUCLEOTIDE SEQUENCE</scope>
    <source>
        <strain evidence="3">KLBMP 8922</strain>
    </source>
</reference>
<dbReference type="RefSeq" id="WP_235052781.1">
    <property type="nucleotide sequence ID" value="NZ_JAKFHA010000007.1"/>
</dbReference>
<dbReference type="InterPro" id="IPR012938">
    <property type="entry name" value="Glc/Sorbosone_DH"/>
</dbReference>
<evidence type="ECO:0000259" key="2">
    <source>
        <dbReference type="Pfam" id="PF07995"/>
    </source>
</evidence>
<name>A0AA41PZU3_9ACTN</name>
<keyword evidence="4" id="KW-1185">Reference proteome</keyword>
<feature type="domain" description="Glucose/Sorbosone dehydrogenase" evidence="2">
    <location>
        <begin position="79"/>
        <end position="373"/>
    </location>
</feature>
<sequence>MVPRGRRRGSGRRPGQAAALVVVAAVLAAAGCSSDDGGGGGGGGGTPAPVGSAPTALPPGPTATGVPAAAVTGDVATGLDSPWGVAPLPEGGALVASRDTGKVFQIPPGGGPAVAVGQVPGSVHRGEGGLLGLALSPDFANDSWVYLYTTTAEDNRILRMKYGRDVGLTAAETVFTGIPKGGNHNGGRIAFGPDGMLYAGTGEAGDKPLSQDLSSTGGKILRMTPDGKPAPGNPFPGSVVYSLGHRNVQGLAWDSAGRLWAAEFGQNTWDELNLVVPGANYGWPAVEGKSEDPRFVPPLAQWQTSEASPSGIAIVDDVVYMAGLRGERLWQVPLRGDAVGTPVALFTEKYGRLRTVLAAPGGLWVTTSNTDGRGDVRGGDDRILAVKLG</sequence>
<dbReference type="SUPFAM" id="SSF50952">
    <property type="entry name" value="Soluble quinoprotein glucose dehydrogenase"/>
    <property type="match status" value="1"/>
</dbReference>
<dbReference type="PROSITE" id="PS51257">
    <property type="entry name" value="PROKAR_LIPOPROTEIN"/>
    <property type="match status" value="1"/>
</dbReference>
<evidence type="ECO:0000313" key="3">
    <source>
        <dbReference type="EMBL" id="MCF2528622.1"/>
    </source>
</evidence>